<accession>A0A4V1AN91</accession>
<feature type="domain" description="Protein CotJB" evidence="1">
    <location>
        <begin position="7"/>
        <end position="79"/>
    </location>
</feature>
<dbReference type="InterPro" id="IPR024207">
    <property type="entry name" value="CotJB_dom"/>
</dbReference>
<dbReference type="Pfam" id="PF12652">
    <property type="entry name" value="CotJB"/>
    <property type="match status" value="1"/>
</dbReference>
<gene>
    <name evidence="2" type="ORF">E2636_12690</name>
</gene>
<dbReference type="EMBL" id="CP038015">
    <property type="protein sequence ID" value="QBP41955.1"/>
    <property type="molecule type" value="Genomic_DNA"/>
</dbReference>
<evidence type="ECO:0000313" key="3">
    <source>
        <dbReference type="Proteomes" id="UP000294292"/>
    </source>
</evidence>
<reference evidence="2 3" key="1">
    <citation type="submission" date="2019-03" db="EMBL/GenBank/DDBJ databases">
        <title>Complete genome sequence of Paenisporosarcina antarctica CGMCC 1.6503T.</title>
        <authorList>
            <person name="Rong J.-C."/>
            <person name="Chi N.-Y."/>
            <person name="Zhang Q.-F."/>
        </authorList>
    </citation>
    <scope>NUCLEOTIDE SEQUENCE [LARGE SCALE GENOMIC DNA]</scope>
    <source>
        <strain evidence="2 3">CGMCC 1.6503</strain>
    </source>
</reference>
<name>A0A4V1AN91_9BACL</name>
<evidence type="ECO:0000259" key="1">
    <source>
        <dbReference type="Pfam" id="PF12652"/>
    </source>
</evidence>
<protein>
    <recommendedName>
        <fullName evidence="1">Protein CotJB domain-containing protein</fullName>
    </recommendedName>
</protein>
<proteinExistence type="predicted"/>
<keyword evidence="3" id="KW-1185">Reference proteome</keyword>
<sequence>MSEEQRKLLLSLQVADFNVIEWVLFMHTHPDYLVGCQQRKEAMKTAAKIRKTYEDLYGPLTHLVPISCSKKNLTPWPWQV</sequence>
<dbReference type="AlphaFoldDB" id="A0A4V1AN91"/>
<dbReference type="RefSeq" id="WP_134210524.1">
    <property type="nucleotide sequence ID" value="NZ_CP038015.1"/>
</dbReference>
<dbReference type="KEGG" id="panc:E2636_12690"/>
<dbReference type="Proteomes" id="UP000294292">
    <property type="component" value="Chromosome"/>
</dbReference>
<evidence type="ECO:0000313" key="2">
    <source>
        <dbReference type="EMBL" id="QBP41955.1"/>
    </source>
</evidence>
<dbReference type="OrthoDB" id="9804099at2"/>
<organism evidence="2 3">
    <name type="scientific">Paenisporosarcina antarctica</name>
    <dbReference type="NCBI Taxonomy" id="417367"/>
    <lineage>
        <taxon>Bacteria</taxon>
        <taxon>Bacillati</taxon>
        <taxon>Bacillota</taxon>
        <taxon>Bacilli</taxon>
        <taxon>Bacillales</taxon>
        <taxon>Caryophanaceae</taxon>
        <taxon>Paenisporosarcina</taxon>
    </lineage>
</organism>